<feature type="domain" description="YqgF/RNase H-like" evidence="6">
    <location>
        <begin position="2"/>
        <end position="104"/>
    </location>
</feature>
<dbReference type="PANTHER" id="PTHR33317">
    <property type="entry name" value="POLYNUCLEOTIDYL TRANSFERASE, RIBONUCLEASE H-LIKE SUPERFAMILY PROTEIN"/>
    <property type="match status" value="1"/>
</dbReference>
<name>A0A4R6TYR8_9BACI</name>
<keyword evidence="4 5" id="KW-0378">Hydrolase</keyword>
<dbReference type="Gene3D" id="3.30.420.140">
    <property type="entry name" value="YqgF/RNase H-like domain"/>
    <property type="match status" value="1"/>
</dbReference>
<dbReference type="AlphaFoldDB" id="A0A4R6TYR8"/>
<sequence length="150" mass="16336">MKRLLGIDVGTKTIGLAVSDELGWTAQGVETIASGDEQPNVSIEKLKTWIAHYDAEKIVCGWPKNMNGTIGPRAQSIEAFSKRIEQKVGIPVVLWDERLTTVSAEKMLISADVRRNKRKLVIDKMAAVLILQSYLDAKGSSAVSGGVLDE</sequence>
<evidence type="ECO:0000256" key="2">
    <source>
        <dbReference type="ARBA" id="ARBA00022517"/>
    </source>
</evidence>
<dbReference type="EMBL" id="SNYJ01000011">
    <property type="protein sequence ID" value="TDQ38012.1"/>
    <property type="molecule type" value="Genomic_DNA"/>
</dbReference>
<dbReference type="GO" id="GO:0000967">
    <property type="term" value="P:rRNA 5'-end processing"/>
    <property type="evidence" value="ECO:0007669"/>
    <property type="project" value="UniProtKB-UniRule"/>
</dbReference>
<organism evidence="7 8">
    <name type="scientific">Aureibacillus halotolerans</name>
    <dbReference type="NCBI Taxonomy" id="1508390"/>
    <lineage>
        <taxon>Bacteria</taxon>
        <taxon>Bacillati</taxon>
        <taxon>Bacillota</taxon>
        <taxon>Bacilli</taxon>
        <taxon>Bacillales</taxon>
        <taxon>Bacillaceae</taxon>
        <taxon>Aureibacillus</taxon>
    </lineage>
</organism>
<dbReference type="RefSeq" id="WP_133581059.1">
    <property type="nucleotide sequence ID" value="NZ_SNYJ01000011.1"/>
</dbReference>
<comment type="caution">
    <text evidence="7">The sequence shown here is derived from an EMBL/GenBank/DDBJ whole genome shotgun (WGS) entry which is preliminary data.</text>
</comment>
<dbReference type="SMART" id="SM00732">
    <property type="entry name" value="YqgFc"/>
    <property type="match status" value="1"/>
</dbReference>
<evidence type="ECO:0000313" key="7">
    <source>
        <dbReference type="EMBL" id="TDQ38012.1"/>
    </source>
</evidence>
<evidence type="ECO:0000313" key="8">
    <source>
        <dbReference type="Proteomes" id="UP000295632"/>
    </source>
</evidence>
<gene>
    <name evidence="7" type="ORF">EV213_11193</name>
</gene>
<dbReference type="InterPro" id="IPR037027">
    <property type="entry name" value="YqgF/RNaseH-like_dom_sf"/>
</dbReference>
<dbReference type="InterPro" id="IPR005227">
    <property type="entry name" value="YqgF"/>
</dbReference>
<protein>
    <recommendedName>
        <fullName evidence="5">Putative pre-16S rRNA nuclease</fullName>
        <ecNumber evidence="5">3.1.-.-</ecNumber>
    </recommendedName>
</protein>
<dbReference type="Pfam" id="PF03652">
    <property type="entry name" value="RuvX"/>
    <property type="match status" value="1"/>
</dbReference>
<dbReference type="OrthoDB" id="9796140at2"/>
<dbReference type="HAMAP" id="MF_00651">
    <property type="entry name" value="Nuclease_YqgF"/>
    <property type="match status" value="1"/>
</dbReference>
<dbReference type="CDD" id="cd16964">
    <property type="entry name" value="YqgF"/>
    <property type="match status" value="1"/>
</dbReference>
<dbReference type="InterPro" id="IPR012337">
    <property type="entry name" value="RNaseH-like_sf"/>
</dbReference>
<evidence type="ECO:0000256" key="3">
    <source>
        <dbReference type="ARBA" id="ARBA00022722"/>
    </source>
</evidence>
<dbReference type="GO" id="GO:0005829">
    <property type="term" value="C:cytosol"/>
    <property type="evidence" value="ECO:0007669"/>
    <property type="project" value="TreeGrafter"/>
</dbReference>
<keyword evidence="8" id="KW-1185">Reference proteome</keyword>
<comment type="subcellular location">
    <subcellularLocation>
        <location evidence="5">Cytoplasm</location>
    </subcellularLocation>
</comment>
<keyword evidence="3 5" id="KW-0540">Nuclease</keyword>
<evidence type="ECO:0000256" key="4">
    <source>
        <dbReference type="ARBA" id="ARBA00022801"/>
    </source>
</evidence>
<comment type="function">
    <text evidence="5">Could be a nuclease involved in processing of the 5'-end of pre-16S rRNA.</text>
</comment>
<proteinExistence type="inferred from homology"/>
<dbReference type="GO" id="GO:0016788">
    <property type="term" value="F:hydrolase activity, acting on ester bonds"/>
    <property type="evidence" value="ECO:0007669"/>
    <property type="project" value="UniProtKB-UniRule"/>
</dbReference>
<comment type="similarity">
    <text evidence="5">Belongs to the YqgF HJR family.</text>
</comment>
<reference evidence="7 8" key="1">
    <citation type="submission" date="2019-03" db="EMBL/GenBank/DDBJ databases">
        <title>Genomic Encyclopedia of Type Strains, Phase IV (KMG-IV): sequencing the most valuable type-strain genomes for metagenomic binning, comparative biology and taxonomic classification.</title>
        <authorList>
            <person name="Goeker M."/>
        </authorList>
    </citation>
    <scope>NUCLEOTIDE SEQUENCE [LARGE SCALE GENOMIC DNA]</scope>
    <source>
        <strain evidence="7 8">DSM 28697</strain>
    </source>
</reference>
<evidence type="ECO:0000259" key="6">
    <source>
        <dbReference type="SMART" id="SM00732"/>
    </source>
</evidence>
<evidence type="ECO:0000256" key="5">
    <source>
        <dbReference type="HAMAP-Rule" id="MF_00651"/>
    </source>
</evidence>
<dbReference type="EC" id="3.1.-.-" evidence="5"/>
<dbReference type="PANTHER" id="PTHR33317:SF4">
    <property type="entry name" value="POLYNUCLEOTIDYL TRANSFERASE, RIBONUCLEASE H-LIKE SUPERFAMILY PROTEIN"/>
    <property type="match status" value="1"/>
</dbReference>
<dbReference type="Proteomes" id="UP000295632">
    <property type="component" value="Unassembled WGS sequence"/>
</dbReference>
<accession>A0A4R6TYR8</accession>
<dbReference type="InterPro" id="IPR006641">
    <property type="entry name" value="YqgF/RNaseH-like_dom"/>
</dbReference>
<dbReference type="SUPFAM" id="SSF53098">
    <property type="entry name" value="Ribonuclease H-like"/>
    <property type="match status" value="1"/>
</dbReference>
<dbReference type="NCBIfam" id="TIGR00250">
    <property type="entry name" value="RNAse_H_YqgF"/>
    <property type="match status" value="1"/>
</dbReference>
<dbReference type="GO" id="GO:0004518">
    <property type="term" value="F:nuclease activity"/>
    <property type="evidence" value="ECO:0007669"/>
    <property type="project" value="UniProtKB-KW"/>
</dbReference>
<evidence type="ECO:0000256" key="1">
    <source>
        <dbReference type="ARBA" id="ARBA00022490"/>
    </source>
</evidence>
<keyword evidence="1 5" id="KW-0963">Cytoplasm</keyword>
<keyword evidence="2 5" id="KW-0690">Ribosome biogenesis</keyword>